<evidence type="ECO:0000256" key="3">
    <source>
        <dbReference type="ARBA" id="ARBA00022833"/>
    </source>
</evidence>
<comment type="caution">
    <text evidence="6">The sequence shown here is derived from an EMBL/GenBank/DDBJ whole genome shotgun (WGS) entry which is preliminary data.</text>
</comment>
<keyword evidence="2" id="KW-0479">Metal-binding</keyword>
<name>A0ABV7IF97_9RHOB</name>
<dbReference type="PROSITE" id="PS51891">
    <property type="entry name" value="CENP_V_GFA"/>
    <property type="match status" value="1"/>
</dbReference>
<feature type="domain" description="CENP-V/GFA" evidence="5">
    <location>
        <begin position="3"/>
        <end position="114"/>
    </location>
</feature>
<dbReference type="Gene3D" id="3.90.1590.10">
    <property type="entry name" value="glutathione-dependent formaldehyde- activating enzyme (gfa)"/>
    <property type="match status" value="1"/>
</dbReference>
<accession>A0ABV7IF97</accession>
<keyword evidence="4" id="KW-0456">Lyase</keyword>
<gene>
    <name evidence="6" type="ORF">ACFOD7_09940</name>
</gene>
<keyword evidence="7" id="KW-1185">Reference proteome</keyword>
<dbReference type="PANTHER" id="PTHR33337">
    <property type="entry name" value="GFA DOMAIN-CONTAINING PROTEIN"/>
    <property type="match status" value="1"/>
</dbReference>
<evidence type="ECO:0000256" key="2">
    <source>
        <dbReference type="ARBA" id="ARBA00022723"/>
    </source>
</evidence>
<evidence type="ECO:0000256" key="1">
    <source>
        <dbReference type="ARBA" id="ARBA00005495"/>
    </source>
</evidence>
<evidence type="ECO:0000256" key="4">
    <source>
        <dbReference type="ARBA" id="ARBA00023239"/>
    </source>
</evidence>
<comment type="similarity">
    <text evidence="1">Belongs to the Gfa family.</text>
</comment>
<dbReference type="SUPFAM" id="SSF51316">
    <property type="entry name" value="Mss4-like"/>
    <property type="match status" value="1"/>
</dbReference>
<evidence type="ECO:0000259" key="5">
    <source>
        <dbReference type="PROSITE" id="PS51891"/>
    </source>
</evidence>
<dbReference type="PANTHER" id="PTHR33337:SF40">
    <property type="entry name" value="CENP-V_GFA DOMAIN-CONTAINING PROTEIN-RELATED"/>
    <property type="match status" value="1"/>
</dbReference>
<evidence type="ECO:0000313" key="7">
    <source>
        <dbReference type="Proteomes" id="UP001595557"/>
    </source>
</evidence>
<dbReference type="EMBL" id="JBHRTE010000039">
    <property type="protein sequence ID" value="MFC3168371.1"/>
    <property type="molecule type" value="Genomic_DNA"/>
</dbReference>
<organism evidence="6 7">
    <name type="scientific">Paracoccus fontiphilus</name>
    <dbReference type="NCBI Taxonomy" id="1815556"/>
    <lineage>
        <taxon>Bacteria</taxon>
        <taxon>Pseudomonadati</taxon>
        <taxon>Pseudomonadota</taxon>
        <taxon>Alphaproteobacteria</taxon>
        <taxon>Rhodobacterales</taxon>
        <taxon>Paracoccaceae</taxon>
        <taxon>Paracoccus</taxon>
    </lineage>
</organism>
<dbReference type="InterPro" id="IPR011057">
    <property type="entry name" value="Mss4-like_sf"/>
</dbReference>
<sequence>MSLSGRCLCGAVSFACDRHGTRVHECHCSQCRRWSGLVWAYLTVDWSALSFVRQDGLRWYRHTPKARRGFCGECGATLFFRNDNDPGVDISAGVLDKPTGLHLGEASHAASHGDHCKPGWLR</sequence>
<dbReference type="RefSeq" id="WP_207470032.1">
    <property type="nucleotide sequence ID" value="NZ_JAFNAW010000036.1"/>
</dbReference>
<keyword evidence="3" id="KW-0862">Zinc</keyword>
<dbReference type="Pfam" id="PF04828">
    <property type="entry name" value="GFA"/>
    <property type="match status" value="1"/>
</dbReference>
<evidence type="ECO:0000313" key="6">
    <source>
        <dbReference type="EMBL" id="MFC3168371.1"/>
    </source>
</evidence>
<reference evidence="7" key="1">
    <citation type="journal article" date="2019" name="Int. J. Syst. Evol. Microbiol.">
        <title>The Global Catalogue of Microorganisms (GCM) 10K type strain sequencing project: providing services to taxonomists for standard genome sequencing and annotation.</title>
        <authorList>
            <consortium name="The Broad Institute Genomics Platform"/>
            <consortium name="The Broad Institute Genome Sequencing Center for Infectious Disease"/>
            <person name="Wu L."/>
            <person name="Ma J."/>
        </authorList>
    </citation>
    <scope>NUCLEOTIDE SEQUENCE [LARGE SCALE GENOMIC DNA]</scope>
    <source>
        <strain evidence="7">KCTC 52239</strain>
    </source>
</reference>
<dbReference type="InterPro" id="IPR006913">
    <property type="entry name" value="CENP-V/GFA"/>
</dbReference>
<dbReference type="Proteomes" id="UP001595557">
    <property type="component" value="Unassembled WGS sequence"/>
</dbReference>
<proteinExistence type="inferred from homology"/>
<protein>
    <submittedName>
        <fullName evidence="6">GFA family protein</fullName>
    </submittedName>
</protein>